<keyword evidence="2" id="KW-0489">Methyltransferase</keyword>
<name>I0H5Q0_ACTM4</name>
<dbReference type="SUPFAM" id="SSF53335">
    <property type="entry name" value="S-adenosyl-L-methionine-dependent methyltransferases"/>
    <property type="match status" value="1"/>
</dbReference>
<dbReference type="Gene3D" id="3.40.50.150">
    <property type="entry name" value="Vaccinia Virus protein VP39"/>
    <property type="match status" value="1"/>
</dbReference>
<dbReference type="GO" id="GO:0032259">
    <property type="term" value="P:methylation"/>
    <property type="evidence" value="ECO:0007669"/>
    <property type="project" value="UniProtKB-KW"/>
</dbReference>
<reference evidence="2 3" key="1">
    <citation type="submission" date="2012-02" db="EMBL/GenBank/DDBJ databases">
        <title>Complete genome sequence of Actinoplanes missouriensis 431 (= NBRC 102363).</title>
        <authorList>
            <person name="Ohnishi Y."/>
            <person name="Ishikawa J."/>
            <person name="Sekine M."/>
            <person name="Hosoyama A."/>
            <person name="Harada T."/>
            <person name="Narita H."/>
            <person name="Hata T."/>
            <person name="Konno Y."/>
            <person name="Tutikane K."/>
            <person name="Fujita N."/>
            <person name="Horinouchi S."/>
            <person name="Hayakawa M."/>
        </authorList>
    </citation>
    <scope>NUCLEOTIDE SEQUENCE [LARGE SCALE GENOMIC DNA]</scope>
    <source>
        <strain evidence="3">ATCC 14538 / DSM 43046 / CBS 188.64 / JCM 3121 / NBRC 102363 / NCIMB 12654 / NRRL B-3342 / UNCC 431</strain>
    </source>
</reference>
<dbReference type="PANTHER" id="PTHR43591">
    <property type="entry name" value="METHYLTRANSFERASE"/>
    <property type="match status" value="1"/>
</dbReference>
<dbReference type="HOGENOM" id="CLU_049749_0_0_11"/>
<protein>
    <submittedName>
        <fullName evidence="2">Putative methyltransferase</fullName>
    </submittedName>
</protein>
<dbReference type="STRING" id="512565.AMIS_31170"/>
<proteinExistence type="predicted"/>
<organism evidence="2 3">
    <name type="scientific">Actinoplanes missouriensis (strain ATCC 14538 / DSM 43046 / CBS 188.64 / JCM 3121 / NBRC 102363 / NCIMB 12654 / NRRL B-3342 / UNCC 431)</name>
    <dbReference type="NCBI Taxonomy" id="512565"/>
    <lineage>
        <taxon>Bacteria</taxon>
        <taxon>Bacillati</taxon>
        <taxon>Actinomycetota</taxon>
        <taxon>Actinomycetes</taxon>
        <taxon>Micromonosporales</taxon>
        <taxon>Micromonosporaceae</taxon>
        <taxon>Actinoplanes</taxon>
    </lineage>
</organism>
<dbReference type="InterPro" id="IPR013216">
    <property type="entry name" value="Methyltransf_11"/>
</dbReference>
<sequence length="213" mass="23223">MLDSRDEPAVNRALWTLVNAEFTDARAHDAWAAEEFTWGLFGNAERQLGVLGDVRNVDVVELGCGTAYVSARLARLGARPVGVDLTPAQLDTARRCQQEFGLSFPLVEADATTVPLPDRSFDLVISEYGACVWCDPERWIPEAARLLRPGGRLIFLTTSVQAMLCVPADGGHAGERLLRPQRGTHRLQWPGGGFELATVHNAGSERGTGWGTR</sequence>
<dbReference type="GO" id="GO:0008757">
    <property type="term" value="F:S-adenosylmethionine-dependent methyltransferase activity"/>
    <property type="evidence" value="ECO:0007669"/>
    <property type="project" value="InterPro"/>
</dbReference>
<dbReference type="AlphaFoldDB" id="I0H5Q0"/>
<keyword evidence="3" id="KW-1185">Reference proteome</keyword>
<accession>I0H5Q0</accession>
<dbReference type="EMBL" id="AP012319">
    <property type="protein sequence ID" value="BAL88337.1"/>
    <property type="molecule type" value="Genomic_DNA"/>
</dbReference>
<dbReference type="CDD" id="cd02440">
    <property type="entry name" value="AdoMet_MTases"/>
    <property type="match status" value="1"/>
</dbReference>
<dbReference type="OrthoDB" id="65624at2"/>
<dbReference type="PATRIC" id="fig|512565.3.peg.3112"/>
<gene>
    <name evidence="2" type="ordered locus">AMIS_31170</name>
</gene>
<dbReference type="InterPro" id="IPR029063">
    <property type="entry name" value="SAM-dependent_MTases_sf"/>
</dbReference>
<dbReference type="Pfam" id="PF08241">
    <property type="entry name" value="Methyltransf_11"/>
    <property type="match status" value="1"/>
</dbReference>
<evidence type="ECO:0000313" key="3">
    <source>
        <dbReference type="Proteomes" id="UP000007882"/>
    </source>
</evidence>
<dbReference type="eggNOG" id="COG2226">
    <property type="taxonomic scope" value="Bacteria"/>
</dbReference>
<keyword evidence="2" id="KW-0808">Transferase</keyword>
<dbReference type="PANTHER" id="PTHR43591:SF24">
    <property type="entry name" value="2-METHOXY-6-POLYPRENYL-1,4-BENZOQUINOL METHYLASE, MITOCHONDRIAL"/>
    <property type="match status" value="1"/>
</dbReference>
<dbReference type="KEGG" id="ams:AMIS_31170"/>
<feature type="domain" description="Methyltransferase type 11" evidence="1">
    <location>
        <begin position="61"/>
        <end position="155"/>
    </location>
</feature>
<evidence type="ECO:0000259" key="1">
    <source>
        <dbReference type="Pfam" id="PF08241"/>
    </source>
</evidence>
<dbReference type="Proteomes" id="UP000007882">
    <property type="component" value="Chromosome"/>
</dbReference>
<dbReference type="RefSeq" id="WP_014443232.1">
    <property type="nucleotide sequence ID" value="NC_017093.1"/>
</dbReference>
<evidence type="ECO:0000313" key="2">
    <source>
        <dbReference type="EMBL" id="BAL88337.1"/>
    </source>
</evidence>